<accession>A0A0S8FYH5</accession>
<reference evidence="1 2" key="1">
    <citation type="journal article" date="2015" name="Microbiome">
        <title>Genomic resolution of linkages in carbon, nitrogen, and sulfur cycling among widespread estuary sediment bacteria.</title>
        <authorList>
            <person name="Baker B.J."/>
            <person name="Lazar C.S."/>
            <person name="Teske A.P."/>
            <person name="Dick G.J."/>
        </authorList>
    </citation>
    <scope>NUCLEOTIDE SEQUENCE [LARGE SCALE GENOMIC DNA]</scope>
    <source>
        <strain evidence="1">SM23_40</strain>
    </source>
</reference>
<evidence type="ECO:0000313" key="2">
    <source>
        <dbReference type="Proteomes" id="UP000051717"/>
    </source>
</evidence>
<proteinExistence type="predicted"/>
<dbReference type="InterPro" id="IPR036444">
    <property type="entry name" value="PLipase_A2_dom_sf"/>
</dbReference>
<dbReference type="Proteomes" id="UP000051717">
    <property type="component" value="Unassembled WGS sequence"/>
</dbReference>
<gene>
    <name evidence="1" type="ORF">AMJ82_12245</name>
</gene>
<comment type="caution">
    <text evidence="1">The sequence shown here is derived from an EMBL/GenBank/DDBJ whole genome shotgun (WGS) entry which is preliminary data.</text>
</comment>
<protein>
    <submittedName>
        <fullName evidence="1">Uncharacterized protein</fullName>
    </submittedName>
</protein>
<evidence type="ECO:0000313" key="1">
    <source>
        <dbReference type="EMBL" id="KPK65694.1"/>
    </source>
</evidence>
<dbReference type="GO" id="GO:0006644">
    <property type="term" value="P:phospholipid metabolic process"/>
    <property type="evidence" value="ECO:0007669"/>
    <property type="project" value="InterPro"/>
</dbReference>
<dbReference type="EMBL" id="LJUI01000182">
    <property type="protein sequence ID" value="KPK65694.1"/>
    <property type="molecule type" value="Genomic_DNA"/>
</dbReference>
<name>A0A0S8FYH5_UNCT6</name>
<dbReference type="AlphaFoldDB" id="A0A0S8FYH5"/>
<dbReference type="SUPFAM" id="SSF48619">
    <property type="entry name" value="Phospholipase A2, PLA2"/>
    <property type="match status" value="1"/>
</dbReference>
<dbReference type="GO" id="GO:0050482">
    <property type="term" value="P:arachidonate secretion"/>
    <property type="evidence" value="ECO:0007669"/>
    <property type="project" value="InterPro"/>
</dbReference>
<sequence length="163" mass="18829">MTSTFPPYDPKKKYCGPGRGFITWLVPDKLLGIGLNYCCYKHDKAYQEGGTEQDRMKADRNLQECIRRKLLESKWMPNAIACWVAHRYFRAVRLLGSSCFTYREGPYQEALERLAGKALRAARAEFTPGPGWFIPEHKLAEFPKQERTLLEKLLPKEKPDDTA</sequence>
<organism evidence="1 2">
    <name type="scientific">candidate division TA06 bacterium SM23_40</name>
    <dbReference type="NCBI Taxonomy" id="1703774"/>
    <lineage>
        <taxon>Bacteria</taxon>
        <taxon>Bacteria division TA06</taxon>
    </lineage>
</organism>
<dbReference type="GO" id="GO:0004623">
    <property type="term" value="F:phospholipase A2 activity"/>
    <property type="evidence" value="ECO:0007669"/>
    <property type="project" value="InterPro"/>
</dbReference>